<evidence type="ECO:0000259" key="1">
    <source>
        <dbReference type="Pfam" id="PF01048"/>
    </source>
</evidence>
<dbReference type="GO" id="GO:0009116">
    <property type="term" value="P:nucleoside metabolic process"/>
    <property type="evidence" value="ECO:0007669"/>
    <property type="project" value="InterPro"/>
</dbReference>
<dbReference type="GO" id="GO:0019284">
    <property type="term" value="P:L-methionine salvage from S-adenosylmethionine"/>
    <property type="evidence" value="ECO:0007669"/>
    <property type="project" value="TreeGrafter"/>
</dbReference>
<protein>
    <submittedName>
        <fullName evidence="2">5-methylthioadenosine nucleosidase/S-adenosylhomocysteine nucleosidase</fullName>
    </submittedName>
</protein>
<dbReference type="GO" id="GO:0008930">
    <property type="term" value="F:methylthioadenosine nucleosidase activity"/>
    <property type="evidence" value="ECO:0007669"/>
    <property type="project" value="TreeGrafter"/>
</dbReference>
<dbReference type="InterPro" id="IPR035994">
    <property type="entry name" value="Nucleoside_phosphorylase_sf"/>
</dbReference>
<feature type="domain" description="Nucleoside phosphorylase" evidence="1">
    <location>
        <begin position="6"/>
        <end position="240"/>
    </location>
</feature>
<dbReference type="RefSeq" id="WP_188382697.1">
    <property type="nucleotide sequence ID" value="NZ_BMEY01000001.1"/>
</dbReference>
<proteinExistence type="predicted"/>
<dbReference type="PANTHER" id="PTHR46832">
    <property type="entry name" value="5'-METHYLTHIOADENOSINE/S-ADENOSYLHOMOCYSTEINE NUCLEOSIDASE"/>
    <property type="match status" value="1"/>
</dbReference>
<evidence type="ECO:0000313" key="3">
    <source>
        <dbReference type="Proteomes" id="UP000613512"/>
    </source>
</evidence>
<dbReference type="EMBL" id="BMEY01000001">
    <property type="protein sequence ID" value="GGA60595.1"/>
    <property type="molecule type" value="Genomic_DNA"/>
</dbReference>
<dbReference type="AlphaFoldDB" id="A0A916RLH8"/>
<dbReference type="CDD" id="cd09008">
    <property type="entry name" value="MTAN"/>
    <property type="match status" value="1"/>
</dbReference>
<sequence length="252" mass="27669">MNQLTTIAIQGAMDCEISALLKEMGEYKEEKHGGFFYYIGEIGELPVVVSKTDIGFVTAAASTTLLIEKYQPSIIINQGTAGGHDPKLFVYDLIIGNEVININGFRTGILEQGQGSDPTTWVHLDSLFPDENGVHPAPEVLTSDPKLVEIVLATASTYTYGKVVEGTIGSAEVWNREMDRIHWLRDTFNTSAEEMEAYPAGKIAKLNNIPYLSFRIISNSEVIDDDTEDLETAGIYCAEFAVEVVKAIGRNL</sequence>
<dbReference type="Proteomes" id="UP000613512">
    <property type="component" value="Unassembled WGS sequence"/>
</dbReference>
<comment type="caution">
    <text evidence="2">The sequence shown here is derived from an EMBL/GenBank/DDBJ whole genome shotgun (WGS) entry which is preliminary data.</text>
</comment>
<dbReference type="GO" id="GO:0008782">
    <property type="term" value="F:adenosylhomocysteine nucleosidase activity"/>
    <property type="evidence" value="ECO:0007669"/>
    <property type="project" value="TreeGrafter"/>
</dbReference>
<dbReference type="Pfam" id="PF01048">
    <property type="entry name" value="PNP_UDP_1"/>
    <property type="match status" value="1"/>
</dbReference>
<dbReference type="Gene3D" id="3.40.50.1580">
    <property type="entry name" value="Nucleoside phosphorylase domain"/>
    <property type="match status" value="1"/>
</dbReference>
<reference evidence="2" key="2">
    <citation type="submission" date="2020-09" db="EMBL/GenBank/DDBJ databases">
        <authorList>
            <person name="Sun Q."/>
            <person name="Zhou Y."/>
        </authorList>
    </citation>
    <scope>NUCLEOTIDE SEQUENCE</scope>
    <source>
        <strain evidence="2">CGMCC 1.12408</strain>
    </source>
</reference>
<gene>
    <name evidence="2" type="ORF">GCM10008025_00770</name>
</gene>
<dbReference type="InterPro" id="IPR000845">
    <property type="entry name" value="Nucleoside_phosphorylase_d"/>
</dbReference>
<dbReference type="GO" id="GO:0005829">
    <property type="term" value="C:cytosol"/>
    <property type="evidence" value="ECO:0007669"/>
    <property type="project" value="TreeGrafter"/>
</dbReference>
<keyword evidence="3" id="KW-1185">Reference proteome</keyword>
<accession>A0A916RLH8</accession>
<dbReference type="PANTHER" id="PTHR46832:SF1">
    <property type="entry name" value="5'-METHYLTHIOADENOSINE_S-ADENOSYLHOMOCYSTEINE NUCLEOSIDASE"/>
    <property type="match status" value="1"/>
</dbReference>
<organism evidence="2 3">
    <name type="scientific">Ornithinibacillus halotolerans</name>
    <dbReference type="NCBI Taxonomy" id="1274357"/>
    <lineage>
        <taxon>Bacteria</taxon>
        <taxon>Bacillati</taxon>
        <taxon>Bacillota</taxon>
        <taxon>Bacilli</taxon>
        <taxon>Bacillales</taxon>
        <taxon>Bacillaceae</taxon>
        <taxon>Ornithinibacillus</taxon>
    </lineage>
</organism>
<dbReference type="SUPFAM" id="SSF53167">
    <property type="entry name" value="Purine and uridine phosphorylases"/>
    <property type="match status" value="1"/>
</dbReference>
<name>A0A916RLH8_9BACI</name>
<evidence type="ECO:0000313" key="2">
    <source>
        <dbReference type="EMBL" id="GGA60595.1"/>
    </source>
</evidence>
<reference evidence="2" key="1">
    <citation type="journal article" date="2014" name="Int. J. Syst. Evol. Microbiol.">
        <title>Complete genome sequence of Corynebacterium casei LMG S-19264T (=DSM 44701T), isolated from a smear-ripened cheese.</title>
        <authorList>
            <consortium name="US DOE Joint Genome Institute (JGI-PGF)"/>
            <person name="Walter F."/>
            <person name="Albersmeier A."/>
            <person name="Kalinowski J."/>
            <person name="Ruckert C."/>
        </authorList>
    </citation>
    <scope>NUCLEOTIDE SEQUENCE</scope>
    <source>
        <strain evidence="2">CGMCC 1.12408</strain>
    </source>
</reference>